<dbReference type="Pfam" id="PF07336">
    <property type="entry name" value="ABATE"/>
    <property type="match status" value="1"/>
</dbReference>
<dbReference type="Pfam" id="PF11706">
    <property type="entry name" value="zf-CGNR"/>
    <property type="match status" value="1"/>
</dbReference>
<evidence type="ECO:0000313" key="3">
    <source>
        <dbReference type="Proteomes" id="UP001500506"/>
    </source>
</evidence>
<dbReference type="InterPro" id="IPR021005">
    <property type="entry name" value="Znf_CGNR"/>
</dbReference>
<sequence>MNETLLLDLVNSRLVSSDGVHDELADDRAAVEWLRRHGAPHGPVQVADARAVRAALVPLLRDEVPVSVLAPWIAAMRRTATLSADGLEWVDGTPPDKQVGSAVVQEWADLQNAGGRPRIRPCEADDCQHFLIDRSRANNRRWHSMETCGNREKARRHYARSKEAAA</sequence>
<dbReference type="PANTHER" id="PTHR35525:SF3">
    <property type="entry name" value="BLL6575 PROTEIN"/>
    <property type="match status" value="1"/>
</dbReference>
<evidence type="ECO:0000259" key="1">
    <source>
        <dbReference type="Pfam" id="PF11706"/>
    </source>
</evidence>
<accession>A0ABP4X099</accession>
<dbReference type="Gene3D" id="1.10.3300.10">
    <property type="entry name" value="Jann2411-like domain"/>
    <property type="match status" value="1"/>
</dbReference>
<dbReference type="InterPro" id="IPR023286">
    <property type="entry name" value="ABATE_dom_sf"/>
</dbReference>
<gene>
    <name evidence="2" type="ORF">GCM10009747_25690</name>
</gene>
<dbReference type="RefSeq" id="WP_232498772.1">
    <property type="nucleotide sequence ID" value="NZ_BAAANH010000005.1"/>
</dbReference>
<organism evidence="2 3">
    <name type="scientific">Agromyces humatus</name>
    <dbReference type="NCBI Taxonomy" id="279573"/>
    <lineage>
        <taxon>Bacteria</taxon>
        <taxon>Bacillati</taxon>
        <taxon>Actinomycetota</taxon>
        <taxon>Actinomycetes</taxon>
        <taxon>Micrococcales</taxon>
        <taxon>Microbacteriaceae</taxon>
        <taxon>Agromyces</taxon>
    </lineage>
</organism>
<reference evidence="3" key="1">
    <citation type="journal article" date="2019" name="Int. J. Syst. Evol. Microbiol.">
        <title>The Global Catalogue of Microorganisms (GCM) 10K type strain sequencing project: providing services to taxonomists for standard genome sequencing and annotation.</title>
        <authorList>
            <consortium name="The Broad Institute Genomics Platform"/>
            <consortium name="The Broad Institute Genome Sequencing Center for Infectious Disease"/>
            <person name="Wu L."/>
            <person name="Ma J."/>
        </authorList>
    </citation>
    <scope>NUCLEOTIDE SEQUENCE [LARGE SCALE GENOMIC DNA]</scope>
    <source>
        <strain evidence="3">JCM 14319</strain>
    </source>
</reference>
<dbReference type="EMBL" id="BAAANH010000005">
    <property type="protein sequence ID" value="GAA1764671.1"/>
    <property type="molecule type" value="Genomic_DNA"/>
</dbReference>
<name>A0ABP4X099_9MICO</name>
<protein>
    <submittedName>
        <fullName evidence="2">CGNR zinc finger domain-containing protein</fullName>
    </submittedName>
</protein>
<dbReference type="PANTHER" id="PTHR35525">
    <property type="entry name" value="BLL6575 PROTEIN"/>
    <property type="match status" value="1"/>
</dbReference>
<keyword evidence="3" id="KW-1185">Reference proteome</keyword>
<proteinExistence type="predicted"/>
<feature type="domain" description="Zinc finger CGNR" evidence="1">
    <location>
        <begin position="118"/>
        <end position="160"/>
    </location>
</feature>
<dbReference type="SUPFAM" id="SSF160904">
    <property type="entry name" value="Jann2411-like"/>
    <property type="match status" value="1"/>
</dbReference>
<dbReference type="InterPro" id="IPR010852">
    <property type="entry name" value="ABATE"/>
</dbReference>
<dbReference type="Proteomes" id="UP001500506">
    <property type="component" value="Unassembled WGS sequence"/>
</dbReference>
<evidence type="ECO:0000313" key="2">
    <source>
        <dbReference type="EMBL" id="GAA1764671.1"/>
    </source>
</evidence>
<comment type="caution">
    <text evidence="2">The sequence shown here is derived from an EMBL/GenBank/DDBJ whole genome shotgun (WGS) entry which is preliminary data.</text>
</comment>